<gene>
    <name evidence="1" type="ORF">G4223_08675</name>
</gene>
<dbReference type="RefSeq" id="WP_163677896.1">
    <property type="nucleotide sequence ID" value="NZ_JAAIYP010000035.1"/>
</dbReference>
<proteinExistence type="predicted"/>
<sequence>MDRDAAKGLEAEIVGYFRCPDAERMVACFAAEPVDEAWRAQTVLTLPVFLALVLDQAPDVASALVEAIKGGDPVKVEVTAQALNYSHHPERRRLMEALVGEAAAGSMDAAGADFKGFALTHPVHVDMLWAAFFATGDGVYVRRIAELLDGWMPEGQMQPLLAVAARDEDAAKRAMAGVLAAAAQGSLAAHAREFSEVRTALAAAASRRDGLGSALAAKILAGAMN</sequence>
<comment type="caution">
    <text evidence="1">The sequence shown here is derived from an EMBL/GenBank/DDBJ whole genome shotgun (WGS) entry which is preliminary data.</text>
</comment>
<dbReference type="EMBL" id="JAAIYP010000035">
    <property type="protein sequence ID" value="NFV80183.1"/>
    <property type="molecule type" value="Genomic_DNA"/>
</dbReference>
<evidence type="ECO:0000313" key="2">
    <source>
        <dbReference type="Proteomes" id="UP000480684"/>
    </source>
</evidence>
<dbReference type="Proteomes" id="UP000480684">
    <property type="component" value="Unassembled WGS sequence"/>
</dbReference>
<organism evidence="1 2">
    <name type="scientific">Magnetospirillum aberrantis SpK</name>
    <dbReference type="NCBI Taxonomy" id="908842"/>
    <lineage>
        <taxon>Bacteria</taxon>
        <taxon>Pseudomonadati</taxon>
        <taxon>Pseudomonadota</taxon>
        <taxon>Alphaproteobacteria</taxon>
        <taxon>Rhodospirillales</taxon>
        <taxon>Rhodospirillaceae</taxon>
        <taxon>Magnetospirillum</taxon>
    </lineage>
</organism>
<reference evidence="1 2" key="1">
    <citation type="submission" date="2020-02" db="EMBL/GenBank/DDBJ databases">
        <authorList>
            <person name="Dziuba M."/>
            <person name="Kuznetsov B."/>
            <person name="Mardanov A."/>
            <person name="Ravin N."/>
            <person name="Grouzdev D."/>
        </authorList>
    </citation>
    <scope>NUCLEOTIDE SEQUENCE [LARGE SCALE GENOMIC DNA]</scope>
    <source>
        <strain evidence="1 2">SpK</strain>
    </source>
</reference>
<evidence type="ECO:0000313" key="1">
    <source>
        <dbReference type="EMBL" id="NFV80183.1"/>
    </source>
</evidence>
<protein>
    <submittedName>
        <fullName evidence="1">Uncharacterized protein</fullName>
    </submittedName>
</protein>
<keyword evidence="2" id="KW-1185">Reference proteome</keyword>
<accession>A0A7C9QTC6</accession>
<dbReference type="AlphaFoldDB" id="A0A7C9QTC6"/>
<name>A0A7C9QTC6_9PROT</name>